<accession>A0A6M3M881</accession>
<dbReference type="EMBL" id="MT143743">
    <property type="protein sequence ID" value="QJB01903.1"/>
    <property type="molecule type" value="Genomic_DNA"/>
</dbReference>
<sequence>MKGVITRRAFCSIPFLQGWFNADPLEQRVTAIEEDLEATKEALGWTLAAMQGLAQIIDNNTAYFEHRMDEMESRLPPPQKKKVGV</sequence>
<gene>
    <name evidence="1" type="ORF">MM171B01775_0007</name>
</gene>
<name>A0A6M3M881_9ZZZZ</name>
<dbReference type="AlphaFoldDB" id="A0A6M3M881"/>
<evidence type="ECO:0000313" key="1">
    <source>
        <dbReference type="EMBL" id="QJB01903.1"/>
    </source>
</evidence>
<reference evidence="1" key="1">
    <citation type="submission" date="2020-03" db="EMBL/GenBank/DDBJ databases">
        <title>The deep terrestrial virosphere.</title>
        <authorList>
            <person name="Holmfeldt K."/>
            <person name="Nilsson E."/>
            <person name="Simone D."/>
            <person name="Lopez-Fernandez M."/>
            <person name="Wu X."/>
            <person name="de Brujin I."/>
            <person name="Lundin D."/>
            <person name="Andersson A."/>
            <person name="Bertilsson S."/>
            <person name="Dopson M."/>
        </authorList>
    </citation>
    <scope>NUCLEOTIDE SEQUENCE</scope>
    <source>
        <strain evidence="1">MM171B01775</strain>
    </source>
</reference>
<proteinExistence type="predicted"/>
<organism evidence="1">
    <name type="scientific">viral metagenome</name>
    <dbReference type="NCBI Taxonomy" id="1070528"/>
    <lineage>
        <taxon>unclassified sequences</taxon>
        <taxon>metagenomes</taxon>
        <taxon>organismal metagenomes</taxon>
    </lineage>
</organism>
<protein>
    <submittedName>
        <fullName evidence="1">Uncharacterized protein</fullName>
    </submittedName>
</protein>